<feature type="transmembrane region" description="Helical" evidence="1">
    <location>
        <begin position="172"/>
        <end position="201"/>
    </location>
</feature>
<proteinExistence type="predicted"/>
<comment type="caution">
    <text evidence="2">The sequence shown here is derived from an EMBL/GenBank/DDBJ whole genome shotgun (WGS) entry which is preliminary data.</text>
</comment>
<dbReference type="InParanoid" id="A0A152A659"/>
<keyword evidence="3" id="KW-1185">Reference proteome</keyword>
<feature type="transmembrane region" description="Helical" evidence="1">
    <location>
        <begin position="60"/>
        <end position="77"/>
    </location>
</feature>
<keyword evidence="1" id="KW-0472">Membrane</keyword>
<keyword evidence="1" id="KW-0812">Transmembrane</keyword>
<evidence type="ECO:0000313" key="3">
    <source>
        <dbReference type="Proteomes" id="UP000076078"/>
    </source>
</evidence>
<sequence>MESDIKYSRLNQSENIQINSDDIRPNNNSTDSTFYDKMQLMVPLFAFHFKLIGIGHKNKWVLRVITVIMILFFVTLFLTSVPYGWLSAVLIYISLLYLFGKVDHLRALQDYLLQSENQQAVSAKEKYTKTSRIYVIVVFWGGTLALVAWTIYEVLTGDNDNYHTSNRVKYGIGMTCQLIGCVLALYSAGCLLGLFHFVCYLHRIEKKYFLSLLENRSAEETPYQKDIEGEGNQPTIDDIFNLYNHKLRISLDTTYRSWRFILFLSVLVLFLYWLFGVYSYFFEDNKYNAPWIIISPAILILFLSPVFLVNESWSNLATQVQSWVKYTVEERIFFITYFSQRPIQFSLFGIVISKPLIASLTFTLLATLASLLAKHVLSLLPNSIINGSSAL</sequence>
<gene>
    <name evidence="2" type="ORF">DLAC_01720</name>
</gene>
<feature type="transmembrane region" description="Helical" evidence="1">
    <location>
        <begin position="288"/>
        <end position="309"/>
    </location>
</feature>
<reference evidence="2 3" key="1">
    <citation type="submission" date="2015-12" db="EMBL/GenBank/DDBJ databases">
        <title>Dictyostelia acquired genes for synthesis and detection of signals that induce cell-type specialization by lateral gene transfer from prokaryotes.</title>
        <authorList>
            <person name="Gloeckner G."/>
            <person name="Schaap P."/>
        </authorList>
    </citation>
    <scope>NUCLEOTIDE SEQUENCE [LARGE SCALE GENOMIC DNA]</scope>
    <source>
        <strain evidence="2 3">TK</strain>
    </source>
</reference>
<dbReference type="AlphaFoldDB" id="A0A152A659"/>
<evidence type="ECO:0000313" key="2">
    <source>
        <dbReference type="EMBL" id="KYR01712.1"/>
    </source>
</evidence>
<feature type="transmembrane region" description="Helical" evidence="1">
    <location>
        <begin position="347"/>
        <end position="373"/>
    </location>
</feature>
<evidence type="ECO:0008006" key="4">
    <source>
        <dbReference type="Google" id="ProtNLM"/>
    </source>
</evidence>
<organism evidence="2 3">
    <name type="scientific">Tieghemostelium lacteum</name>
    <name type="common">Slime mold</name>
    <name type="synonym">Dictyostelium lacteum</name>
    <dbReference type="NCBI Taxonomy" id="361077"/>
    <lineage>
        <taxon>Eukaryota</taxon>
        <taxon>Amoebozoa</taxon>
        <taxon>Evosea</taxon>
        <taxon>Eumycetozoa</taxon>
        <taxon>Dictyostelia</taxon>
        <taxon>Dictyosteliales</taxon>
        <taxon>Raperosteliaceae</taxon>
        <taxon>Tieghemostelium</taxon>
    </lineage>
</organism>
<accession>A0A152A659</accession>
<feature type="transmembrane region" description="Helical" evidence="1">
    <location>
        <begin position="83"/>
        <end position="100"/>
    </location>
</feature>
<protein>
    <recommendedName>
        <fullName evidence="4">Transmembrane protein</fullName>
    </recommendedName>
</protein>
<dbReference type="EMBL" id="LODT01000006">
    <property type="protein sequence ID" value="KYR01712.1"/>
    <property type="molecule type" value="Genomic_DNA"/>
</dbReference>
<name>A0A152A659_TIELA</name>
<keyword evidence="1" id="KW-1133">Transmembrane helix</keyword>
<feature type="transmembrane region" description="Helical" evidence="1">
    <location>
        <begin position="133"/>
        <end position="152"/>
    </location>
</feature>
<evidence type="ECO:0000256" key="1">
    <source>
        <dbReference type="SAM" id="Phobius"/>
    </source>
</evidence>
<dbReference type="Proteomes" id="UP000076078">
    <property type="component" value="Unassembled WGS sequence"/>
</dbReference>
<feature type="transmembrane region" description="Helical" evidence="1">
    <location>
        <begin position="260"/>
        <end position="282"/>
    </location>
</feature>